<sequence length="128" mass="14329">MNNEQHTVLIVEDDQILLRMLANMLKEKGLIVLEAKNGLEGMAQIGAAIPDLMLLDIDMPQMDGIAMLRNLKENNIKVSTLMLTNLTNSTYIADAAELGVNEFLVKSDWEIDDIVTKVEEKLLRAHHS</sequence>
<dbReference type="Gene3D" id="3.40.50.2300">
    <property type="match status" value="1"/>
</dbReference>
<organism evidence="5 6">
    <name type="scientific">Candidatus Lloydbacteria bacterium RIFCSPHIGHO2_01_FULL_49_22</name>
    <dbReference type="NCBI Taxonomy" id="1798658"/>
    <lineage>
        <taxon>Bacteria</taxon>
        <taxon>Candidatus Lloydiibacteriota</taxon>
    </lineage>
</organism>
<dbReference type="PANTHER" id="PTHR44591:SF14">
    <property type="entry name" value="PROTEIN PILG"/>
    <property type="match status" value="1"/>
</dbReference>
<evidence type="ECO:0000256" key="1">
    <source>
        <dbReference type="ARBA" id="ARBA00022553"/>
    </source>
</evidence>
<reference evidence="5 6" key="1">
    <citation type="journal article" date="2016" name="Nat. Commun.">
        <title>Thousands of microbial genomes shed light on interconnected biogeochemical processes in an aquifer system.</title>
        <authorList>
            <person name="Anantharaman K."/>
            <person name="Brown C.T."/>
            <person name="Hug L.A."/>
            <person name="Sharon I."/>
            <person name="Castelle C.J."/>
            <person name="Probst A.J."/>
            <person name="Thomas B.C."/>
            <person name="Singh A."/>
            <person name="Wilkins M.J."/>
            <person name="Karaoz U."/>
            <person name="Brodie E.L."/>
            <person name="Williams K.H."/>
            <person name="Hubbard S.S."/>
            <person name="Banfield J.F."/>
        </authorList>
    </citation>
    <scope>NUCLEOTIDE SEQUENCE [LARGE SCALE GENOMIC DNA]</scope>
</reference>
<dbReference type="Pfam" id="PF00072">
    <property type="entry name" value="Response_reg"/>
    <property type="match status" value="1"/>
</dbReference>
<keyword evidence="2" id="KW-0902">Two-component regulatory system</keyword>
<gene>
    <name evidence="5" type="ORF">A2845_03190</name>
</gene>
<dbReference type="AlphaFoldDB" id="A0A1G2CVN5"/>
<dbReference type="EMBL" id="MHLI01000011">
    <property type="protein sequence ID" value="OGZ05435.1"/>
    <property type="molecule type" value="Genomic_DNA"/>
</dbReference>
<accession>A0A1G2CVN5</accession>
<keyword evidence="1 3" id="KW-0597">Phosphoprotein</keyword>
<evidence type="ECO:0000256" key="3">
    <source>
        <dbReference type="PROSITE-ProRule" id="PRU00169"/>
    </source>
</evidence>
<evidence type="ECO:0000313" key="5">
    <source>
        <dbReference type="EMBL" id="OGZ05435.1"/>
    </source>
</evidence>
<name>A0A1G2CVN5_9BACT</name>
<dbReference type="PANTHER" id="PTHR44591">
    <property type="entry name" value="STRESS RESPONSE REGULATOR PROTEIN 1"/>
    <property type="match status" value="1"/>
</dbReference>
<comment type="caution">
    <text evidence="5">The sequence shown here is derived from an EMBL/GenBank/DDBJ whole genome shotgun (WGS) entry which is preliminary data.</text>
</comment>
<evidence type="ECO:0000259" key="4">
    <source>
        <dbReference type="PROSITE" id="PS50110"/>
    </source>
</evidence>
<dbReference type="SMART" id="SM00448">
    <property type="entry name" value="REC"/>
    <property type="match status" value="1"/>
</dbReference>
<dbReference type="InterPro" id="IPR050595">
    <property type="entry name" value="Bact_response_regulator"/>
</dbReference>
<dbReference type="InterPro" id="IPR001789">
    <property type="entry name" value="Sig_transdc_resp-reg_receiver"/>
</dbReference>
<proteinExistence type="predicted"/>
<dbReference type="PROSITE" id="PS50110">
    <property type="entry name" value="RESPONSE_REGULATORY"/>
    <property type="match status" value="1"/>
</dbReference>
<evidence type="ECO:0000256" key="2">
    <source>
        <dbReference type="ARBA" id="ARBA00023012"/>
    </source>
</evidence>
<dbReference type="InterPro" id="IPR011006">
    <property type="entry name" value="CheY-like_superfamily"/>
</dbReference>
<protein>
    <recommendedName>
        <fullName evidence="4">Response regulatory domain-containing protein</fullName>
    </recommendedName>
</protein>
<dbReference type="SUPFAM" id="SSF52172">
    <property type="entry name" value="CheY-like"/>
    <property type="match status" value="1"/>
</dbReference>
<feature type="domain" description="Response regulatory" evidence="4">
    <location>
        <begin position="7"/>
        <end position="121"/>
    </location>
</feature>
<feature type="modified residue" description="4-aspartylphosphate" evidence="3">
    <location>
        <position position="56"/>
    </location>
</feature>
<dbReference type="GO" id="GO:0000160">
    <property type="term" value="P:phosphorelay signal transduction system"/>
    <property type="evidence" value="ECO:0007669"/>
    <property type="project" value="UniProtKB-KW"/>
</dbReference>
<dbReference type="Proteomes" id="UP000177122">
    <property type="component" value="Unassembled WGS sequence"/>
</dbReference>
<dbReference type="CDD" id="cd00156">
    <property type="entry name" value="REC"/>
    <property type="match status" value="1"/>
</dbReference>
<evidence type="ECO:0000313" key="6">
    <source>
        <dbReference type="Proteomes" id="UP000177122"/>
    </source>
</evidence>